<feature type="transmembrane region" description="Helical" evidence="1">
    <location>
        <begin position="77"/>
        <end position="98"/>
    </location>
</feature>
<keyword evidence="1" id="KW-0812">Transmembrane</keyword>
<sequence>MTIKMLFLLTVMFAFAFFSIGFVNLRTSNHLLIPPRLQISIFLAFQFVWLAANTYFVTLLQEAWKTPPGTARQLLRAAAVVSCVTQFFLVCLITPTLAQY</sequence>
<dbReference type="Proteomes" id="UP000321353">
    <property type="component" value="Chromosome"/>
</dbReference>
<dbReference type="AlphaFoldDB" id="A0A5B9M7J0"/>
<dbReference type="KEGG" id="smam:Mal15_11690"/>
<feature type="transmembrane region" description="Helical" evidence="1">
    <location>
        <begin position="6"/>
        <end position="25"/>
    </location>
</feature>
<organism evidence="2 3">
    <name type="scientific">Stieleria maiorica</name>
    <dbReference type="NCBI Taxonomy" id="2795974"/>
    <lineage>
        <taxon>Bacteria</taxon>
        <taxon>Pseudomonadati</taxon>
        <taxon>Planctomycetota</taxon>
        <taxon>Planctomycetia</taxon>
        <taxon>Pirellulales</taxon>
        <taxon>Pirellulaceae</taxon>
        <taxon>Stieleria</taxon>
    </lineage>
</organism>
<evidence type="ECO:0000256" key="1">
    <source>
        <dbReference type="SAM" id="Phobius"/>
    </source>
</evidence>
<evidence type="ECO:0000313" key="2">
    <source>
        <dbReference type="EMBL" id="QEF97131.1"/>
    </source>
</evidence>
<keyword evidence="3" id="KW-1185">Reference proteome</keyword>
<gene>
    <name evidence="2" type="ORF">Mal15_11690</name>
</gene>
<evidence type="ECO:0000313" key="3">
    <source>
        <dbReference type="Proteomes" id="UP000321353"/>
    </source>
</evidence>
<proteinExistence type="predicted"/>
<reference evidence="2 3" key="1">
    <citation type="submission" date="2019-02" db="EMBL/GenBank/DDBJ databases">
        <title>Planctomycetal bacteria perform biofilm scaping via a novel small molecule.</title>
        <authorList>
            <person name="Jeske O."/>
            <person name="Boedeker C."/>
            <person name="Wiegand S."/>
            <person name="Breitling P."/>
            <person name="Kallscheuer N."/>
            <person name="Jogler M."/>
            <person name="Rohde M."/>
            <person name="Petersen J."/>
            <person name="Medema M.H."/>
            <person name="Surup F."/>
            <person name="Jogler C."/>
        </authorList>
    </citation>
    <scope>NUCLEOTIDE SEQUENCE [LARGE SCALE GENOMIC DNA]</scope>
    <source>
        <strain evidence="2 3">Mal15</strain>
    </source>
</reference>
<protein>
    <submittedName>
        <fullName evidence="2">Uncharacterized protein</fullName>
    </submittedName>
</protein>
<keyword evidence="1" id="KW-1133">Transmembrane helix</keyword>
<dbReference type="RefSeq" id="WP_147866852.1">
    <property type="nucleotide sequence ID" value="NZ_CP036264.1"/>
</dbReference>
<keyword evidence="1" id="KW-0472">Membrane</keyword>
<feature type="transmembrane region" description="Helical" evidence="1">
    <location>
        <begin position="37"/>
        <end position="57"/>
    </location>
</feature>
<name>A0A5B9M7J0_9BACT</name>
<accession>A0A5B9M7J0</accession>
<dbReference type="EMBL" id="CP036264">
    <property type="protein sequence ID" value="QEF97131.1"/>
    <property type="molecule type" value="Genomic_DNA"/>
</dbReference>